<protein>
    <recommendedName>
        <fullName evidence="1">SnoaL-like domain-containing protein</fullName>
    </recommendedName>
</protein>
<dbReference type="STRING" id="52.CMC5_034650"/>
<proteinExistence type="predicted"/>
<dbReference type="KEGG" id="ccro:CMC5_034650"/>
<reference evidence="2 3" key="1">
    <citation type="submission" date="2015-07" db="EMBL/GenBank/DDBJ databases">
        <title>Genome analysis of myxobacterium Chondromyces crocatus Cm c5 reveals a high potential for natural compound synthesis and the genetic basis for the loss of fruiting body formation.</title>
        <authorList>
            <person name="Zaburannyi N."/>
            <person name="Bunk B."/>
            <person name="Maier J."/>
            <person name="Overmann J."/>
            <person name="Mueller R."/>
        </authorList>
    </citation>
    <scope>NUCLEOTIDE SEQUENCE [LARGE SCALE GENOMIC DNA]</scope>
    <source>
        <strain evidence="2 3">Cm c5</strain>
    </source>
</reference>
<dbReference type="Gene3D" id="3.10.450.50">
    <property type="match status" value="1"/>
</dbReference>
<dbReference type="InterPro" id="IPR032710">
    <property type="entry name" value="NTF2-like_dom_sf"/>
</dbReference>
<dbReference type="InterPro" id="IPR037401">
    <property type="entry name" value="SnoaL-like"/>
</dbReference>
<dbReference type="RefSeq" id="WP_050431431.1">
    <property type="nucleotide sequence ID" value="NZ_CP012159.1"/>
</dbReference>
<dbReference type="EMBL" id="CP012159">
    <property type="protein sequence ID" value="AKT39318.1"/>
    <property type="molecule type" value="Genomic_DNA"/>
</dbReference>
<keyword evidence="3" id="KW-1185">Reference proteome</keyword>
<evidence type="ECO:0000259" key="1">
    <source>
        <dbReference type="Pfam" id="PF12680"/>
    </source>
</evidence>
<dbReference type="AlphaFoldDB" id="A0A0K1EFF5"/>
<dbReference type="PATRIC" id="fig|52.7.peg.3820"/>
<dbReference type="Pfam" id="PF12680">
    <property type="entry name" value="SnoaL_2"/>
    <property type="match status" value="1"/>
</dbReference>
<dbReference type="SUPFAM" id="SSF54427">
    <property type="entry name" value="NTF2-like"/>
    <property type="match status" value="1"/>
</dbReference>
<dbReference type="Proteomes" id="UP000067626">
    <property type="component" value="Chromosome"/>
</dbReference>
<dbReference type="OrthoDB" id="8684708at2"/>
<sequence length="109" mass="11860">MASALPKPIAAYVEANAQLDVDGMLKPFAADAVLSDNGKRHEGHAELRTLFEDEVIAVKAIFTPDAVRHEDGQVVVEGPAHGDFKGSPIRFTYRFTLENDAIKALEITL</sequence>
<name>A0A0K1EFF5_CHOCO</name>
<feature type="domain" description="SnoaL-like" evidence="1">
    <location>
        <begin position="10"/>
        <end position="103"/>
    </location>
</feature>
<organism evidence="2 3">
    <name type="scientific">Chondromyces crocatus</name>
    <dbReference type="NCBI Taxonomy" id="52"/>
    <lineage>
        <taxon>Bacteria</taxon>
        <taxon>Pseudomonadati</taxon>
        <taxon>Myxococcota</taxon>
        <taxon>Polyangia</taxon>
        <taxon>Polyangiales</taxon>
        <taxon>Polyangiaceae</taxon>
        <taxon>Chondromyces</taxon>
    </lineage>
</organism>
<evidence type="ECO:0000313" key="2">
    <source>
        <dbReference type="EMBL" id="AKT39318.1"/>
    </source>
</evidence>
<gene>
    <name evidence="2" type="ORF">CMC5_034650</name>
</gene>
<accession>A0A0K1EFF5</accession>
<evidence type="ECO:0000313" key="3">
    <source>
        <dbReference type="Proteomes" id="UP000067626"/>
    </source>
</evidence>